<dbReference type="InterPro" id="IPR015886">
    <property type="entry name" value="H2TH_FPG"/>
</dbReference>
<dbReference type="PROSITE" id="PS51066">
    <property type="entry name" value="ZF_FPG_2"/>
    <property type="match status" value="1"/>
</dbReference>
<dbReference type="InterPro" id="IPR035937">
    <property type="entry name" value="FPG_N"/>
</dbReference>
<evidence type="ECO:0000256" key="7">
    <source>
        <dbReference type="ARBA" id="ARBA00022833"/>
    </source>
</evidence>
<keyword evidence="3" id="KW-0479">Metal-binding</keyword>
<evidence type="ECO:0000256" key="13">
    <source>
        <dbReference type="PROSITE-ProRule" id="PRU00391"/>
    </source>
</evidence>
<dbReference type="Gene3D" id="3.20.190.10">
    <property type="entry name" value="MutM-like, N-terminal"/>
    <property type="match status" value="1"/>
</dbReference>
<dbReference type="Gene3D" id="1.10.8.50">
    <property type="match status" value="1"/>
</dbReference>
<evidence type="ECO:0000256" key="1">
    <source>
        <dbReference type="ARBA" id="ARBA00009409"/>
    </source>
</evidence>
<dbReference type="SUPFAM" id="SSF57716">
    <property type="entry name" value="Glucocorticoid receptor-like (DNA-binding domain)"/>
    <property type="match status" value="1"/>
</dbReference>
<dbReference type="GO" id="GO:0016798">
    <property type="term" value="F:hydrolase activity, acting on glycosyl bonds"/>
    <property type="evidence" value="ECO:0007669"/>
    <property type="project" value="UniProtKB-KW"/>
</dbReference>
<dbReference type="EC" id="4.2.99.18" evidence="2"/>
<keyword evidence="7" id="KW-0862">Zinc</keyword>
<protein>
    <recommendedName>
        <fullName evidence="2">DNA-(apurinic or apyrimidinic site) lyase</fullName>
        <ecNumber evidence="2">4.2.99.18</ecNumber>
    </recommendedName>
</protein>
<evidence type="ECO:0000256" key="10">
    <source>
        <dbReference type="ARBA" id="ARBA00023239"/>
    </source>
</evidence>
<dbReference type="RefSeq" id="WP_306997471.1">
    <property type="nucleotide sequence ID" value="NZ_JAUSUT010000001.1"/>
</dbReference>
<dbReference type="SUPFAM" id="SSF46946">
    <property type="entry name" value="S13-like H2TH domain"/>
    <property type="match status" value="1"/>
</dbReference>
<evidence type="ECO:0000256" key="12">
    <source>
        <dbReference type="ARBA" id="ARBA00023295"/>
    </source>
</evidence>
<feature type="domain" description="FPG-type" evidence="14">
    <location>
        <begin position="223"/>
        <end position="264"/>
    </location>
</feature>
<evidence type="ECO:0000256" key="4">
    <source>
        <dbReference type="ARBA" id="ARBA00022763"/>
    </source>
</evidence>
<keyword evidence="16" id="KW-0255">Endonuclease</keyword>
<keyword evidence="6 16" id="KW-0378">Hydrolase</keyword>
<evidence type="ECO:0000256" key="3">
    <source>
        <dbReference type="ARBA" id="ARBA00022723"/>
    </source>
</evidence>
<keyword evidence="10 16" id="KW-0456">Lyase</keyword>
<evidence type="ECO:0000313" key="17">
    <source>
        <dbReference type="Proteomes" id="UP001229651"/>
    </source>
</evidence>
<dbReference type="PANTHER" id="PTHR42697">
    <property type="entry name" value="ENDONUCLEASE 8"/>
    <property type="match status" value="1"/>
</dbReference>
<name>A0ABU0F446_9PSEU</name>
<dbReference type="InterPro" id="IPR010979">
    <property type="entry name" value="Ribosomal_uS13-like_H2TH"/>
</dbReference>
<evidence type="ECO:0000259" key="14">
    <source>
        <dbReference type="PROSITE" id="PS51066"/>
    </source>
</evidence>
<dbReference type="SMART" id="SM01232">
    <property type="entry name" value="H2TH"/>
    <property type="match status" value="1"/>
</dbReference>
<dbReference type="Proteomes" id="UP001229651">
    <property type="component" value="Unassembled WGS sequence"/>
</dbReference>
<keyword evidence="8" id="KW-0238">DNA-binding</keyword>
<accession>A0ABU0F446</accession>
<dbReference type="Pfam" id="PF01149">
    <property type="entry name" value="Fapy_DNA_glyco"/>
    <property type="match status" value="1"/>
</dbReference>
<feature type="domain" description="Formamidopyrimidine-DNA glycosylase catalytic" evidence="15">
    <location>
        <begin position="2"/>
        <end position="89"/>
    </location>
</feature>
<sequence length="279" mass="31136">MPEGDTVFLAGHKVGRALAGRVLTRTDFRHPALATTDLTGSTVLGVRTVGKHLLTRFSGDLSLHSHLKMDGSWEIYRPGSRWRHPAHHARVVLEAEGVQVVGFRVHDLELLPTGEESRLVGHLGPDLLDPQWSEEHEARAVAALEREPGRELGLALLDQRVMAGVGNLYKCEICFLLGVTPWTPVSAVDSAKVVRLARKLLLANAWRHEQSTTGDLTRGRRNWVYERTRQGCFRCGGRLRVESQGRDPHDVQARPTWFCPRCQHGPSPQPRSSSVKDVR</sequence>
<dbReference type="InterPro" id="IPR012319">
    <property type="entry name" value="FPG_cat"/>
</dbReference>
<dbReference type="InterPro" id="IPR044090">
    <property type="entry name" value="Nei2_N"/>
</dbReference>
<keyword evidence="12 16" id="KW-0326">Glycosidase</keyword>
<keyword evidence="17" id="KW-1185">Reference proteome</keyword>
<evidence type="ECO:0000256" key="8">
    <source>
        <dbReference type="ARBA" id="ARBA00023125"/>
    </source>
</evidence>
<gene>
    <name evidence="16" type="ORF">FB470_006348</name>
</gene>
<evidence type="ECO:0000256" key="11">
    <source>
        <dbReference type="ARBA" id="ARBA00023268"/>
    </source>
</evidence>
<dbReference type="SMART" id="SM00898">
    <property type="entry name" value="Fapy_DNA_glyco"/>
    <property type="match status" value="1"/>
</dbReference>
<reference evidence="16 17" key="1">
    <citation type="submission" date="2023-07" db="EMBL/GenBank/DDBJ databases">
        <title>Sequencing the genomes of 1000 actinobacteria strains.</title>
        <authorList>
            <person name="Klenk H.-P."/>
        </authorList>
    </citation>
    <scope>NUCLEOTIDE SEQUENCE [LARGE SCALE GENOMIC DNA]</scope>
    <source>
        <strain evidence="16 17">DSM 45805</strain>
    </source>
</reference>
<dbReference type="EMBL" id="JAUSUT010000001">
    <property type="protein sequence ID" value="MDQ0382354.1"/>
    <property type="molecule type" value="Genomic_DNA"/>
</dbReference>
<evidence type="ECO:0000256" key="6">
    <source>
        <dbReference type="ARBA" id="ARBA00022801"/>
    </source>
</evidence>
<keyword evidence="11" id="KW-0511">Multifunctional enzyme</keyword>
<dbReference type="PANTHER" id="PTHR42697:SF1">
    <property type="entry name" value="ENDONUCLEASE 8"/>
    <property type="match status" value="1"/>
</dbReference>
<keyword evidence="16" id="KW-0540">Nuclease</keyword>
<keyword evidence="5 13" id="KW-0863">Zinc-finger</keyword>
<keyword evidence="9" id="KW-0234">DNA repair</keyword>
<comment type="caution">
    <text evidence="16">The sequence shown here is derived from an EMBL/GenBank/DDBJ whole genome shotgun (WGS) entry which is preliminary data.</text>
</comment>
<dbReference type="PROSITE" id="PS51068">
    <property type="entry name" value="FPG_CAT"/>
    <property type="match status" value="1"/>
</dbReference>
<dbReference type="SUPFAM" id="SSF81624">
    <property type="entry name" value="N-terminal domain of MutM-like DNA repair proteins"/>
    <property type="match status" value="1"/>
</dbReference>
<dbReference type="InterPro" id="IPR000214">
    <property type="entry name" value="Znf_DNA_glyclase/AP_lyase"/>
</dbReference>
<evidence type="ECO:0000259" key="15">
    <source>
        <dbReference type="PROSITE" id="PS51068"/>
    </source>
</evidence>
<organism evidence="16 17">
    <name type="scientific">Amycolatopsis thermophila</name>
    <dbReference type="NCBI Taxonomy" id="206084"/>
    <lineage>
        <taxon>Bacteria</taxon>
        <taxon>Bacillati</taxon>
        <taxon>Actinomycetota</taxon>
        <taxon>Actinomycetes</taxon>
        <taxon>Pseudonocardiales</taxon>
        <taxon>Pseudonocardiaceae</taxon>
        <taxon>Amycolatopsis</taxon>
    </lineage>
</organism>
<dbReference type="CDD" id="cd08971">
    <property type="entry name" value="AcNei2_N"/>
    <property type="match status" value="1"/>
</dbReference>
<comment type="similarity">
    <text evidence="1">Belongs to the FPG family.</text>
</comment>
<keyword evidence="4" id="KW-0227">DNA damage</keyword>
<evidence type="ECO:0000256" key="2">
    <source>
        <dbReference type="ARBA" id="ARBA00012720"/>
    </source>
</evidence>
<dbReference type="Pfam" id="PF06831">
    <property type="entry name" value="H2TH"/>
    <property type="match status" value="1"/>
</dbReference>
<evidence type="ECO:0000256" key="9">
    <source>
        <dbReference type="ARBA" id="ARBA00023204"/>
    </source>
</evidence>
<evidence type="ECO:0000313" key="16">
    <source>
        <dbReference type="EMBL" id="MDQ0382354.1"/>
    </source>
</evidence>
<evidence type="ECO:0000256" key="5">
    <source>
        <dbReference type="ARBA" id="ARBA00022771"/>
    </source>
</evidence>
<dbReference type="GO" id="GO:0140078">
    <property type="term" value="F:class I DNA-(apurinic or apyrimidinic site) endonuclease activity"/>
    <property type="evidence" value="ECO:0007669"/>
    <property type="project" value="UniProtKB-EC"/>
</dbReference>
<proteinExistence type="inferred from homology"/>